<evidence type="ECO:0000256" key="1">
    <source>
        <dbReference type="ARBA" id="ARBA00001031"/>
    </source>
</evidence>
<dbReference type="Pfam" id="PF01380">
    <property type="entry name" value="SIS"/>
    <property type="match status" value="2"/>
</dbReference>
<dbReference type="InterPro" id="IPR017932">
    <property type="entry name" value="GATase_2_dom"/>
</dbReference>
<dbReference type="HAMAP" id="MF_00164">
    <property type="entry name" value="GlmS"/>
    <property type="match status" value="1"/>
</dbReference>
<dbReference type="GO" id="GO:0005975">
    <property type="term" value="P:carbohydrate metabolic process"/>
    <property type="evidence" value="ECO:0007669"/>
    <property type="project" value="UniProtKB-UniRule"/>
</dbReference>
<reference evidence="13 14" key="1">
    <citation type="submission" date="2018-05" db="EMBL/GenBank/DDBJ databases">
        <title>Antimicrobial susceptibility testing and genomic analysis of Arcobacter skirrowii strains and one Arcobacter butzleri isolated from German poultry farms.</title>
        <authorList>
            <person name="Haenel I."/>
            <person name="Hotzel H."/>
            <person name="Tomaso H."/>
            <person name="Busch A."/>
        </authorList>
    </citation>
    <scope>NUCLEOTIDE SEQUENCE [LARGE SCALE GENOMIC DNA]</scope>
    <source>
        <strain evidence="14">v</strain>
    </source>
</reference>
<evidence type="ECO:0000256" key="4">
    <source>
        <dbReference type="ARBA" id="ARBA00016090"/>
    </source>
</evidence>
<feature type="domain" description="SIS" evidence="12">
    <location>
        <begin position="452"/>
        <end position="590"/>
    </location>
</feature>
<dbReference type="GO" id="GO:0005829">
    <property type="term" value="C:cytosol"/>
    <property type="evidence" value="ECO:0007669"/>
    <property type="project" value="TreeGrafter"/>
</dbReference>
<dbReference type="InterPro" id="IPR005855">
    <property type="entry name" value="GFAT"/>
</dbReference>
<keyword evidence="6 10" id="KW-0032">Aminotransferase</keyword>
<protein>
    <recommendedName>
        <fullName evidence="4 10">Glutamine--fructose-6-phosphate aminotransferase [isomerizing]</fullName>
        <ecNumber evidence="3 10">2.6.1.16</ecNumber>
    </recommendedName>
    <alternativeName>
        <fullName evidence="10">D-fructose-6-phosphate amidotransferase</fullName>
    </alternativeName>
    <alternativeName>
        <fullName evidence="10">GFAT</fullName>
    </alternativeName>
    <alternativeName>
        <fullName evidence="10">Glucosamine-6-phosphate synthase</fullName>
    </alternativeName>
    <alternativeName>
        <fullName evidence="10">Hexosephosphate aminotransferase</fullName>
    </alternativeName>
    <alternativeName>
        <fullName evidence="10">L-glutamine--D-fructose-6-phosphate amidotransferase</fullName>
    </alternativeName>
</protein>
<dbReference type="EMBL" id="QEYI01000001">
    <property type="protein sequence ID" value="PWE23246.1"/>
    <property type="molecule type" value="Genomic_DNA"/>
</dbReference>
<dbReference type="PROSITE" id="PS51464">
    <property type="entry name" value="SIS"/>
    <property type="match status" value="2"/>
</dbReference>
<evidence type="ECO:0000256" key="5">
    <source>
        <dbReference type="ARBA" id="ARBA00022490"/>
    </source>
</evidence>
<dbReference type="Proteomes" id="UP000245014">
    <property type="component" value="Unassembled WGS sequence"/>
</dbReference>
<keyword evidence="8" id="KW-0677">Repeat</keyword>
<dbReference type="STRING" id="28200.GCA_001572935_00633"/>
<gene>
    <name evidence="10 13" type="primary">glmS</name>
    <name evidence="13" type="ORF">DF188_00815</name>
</gene>
<feature type="active site" description="For Fru-6P isomerization activity" evidence="10">
    <location>
        <position position="595"/>
    </location>
</feature>
<dbReference type="InterPro" id="IPR029055">
    <property type="entry name" value="Ntn_hydrolases_N"/>
</dbReference>
<feature type="domain" description="Glutamine amidotransferase type-2" evidence="11">
    <location>
        <begin position="2"/>
        <end position="220"/>
    </location>
</feature>
<feature type="domain" description="SIS" evidence="12">
    <location>
        <begin position="279"/>
        <end position="419"/>
    </location>
</feature>
<dbReference type="InterPro" id="IPR001347">
    <property type="entry name" value="SIS_dom"/>
</dbReference>
<dbReference type="CDD" id="cd05009">
    <property type="entry name" value="SIS_GlmS_GlmD_2"/>
    <property type="match status" value="1"/>
</dbReference>
<evidence type="ECO:0000256" key="8">
    <source>
        <dbReference type="ARBA" id="ARBA00022737"/>
    </source>
</evidence>
<evidence type="ECO:0000256" key="9">
    <source>
        <dbReference type="ARBA" id="ARBA00022962"/>
    </source>
</evidence>
<evidence type="ECO:0000313" key="14">
    <source>
        <dbReference type="Proteomes" id="UP000245014"/>
    </source>
</evidence>
<dbReference type="GO" id="GO:0006487">
    <property type="term" value="P:protein N-linked glycosylation"/>
    <property type="evidence" value="ECO:0007669"/>
    <property type="project" value="TreeGrafter"/>
</dbReference>
<dbReference type="AlphaFoldDB" id="A0A2U2C2J3"/>
<evidence type="ECO:0000256" key="2">
    <source>
        <dbReference type="ARBA" id="ARBA00004496"/>
    </source>
</evidence>
<dbReference type="GO" id="GO:0006002">
    <property type="term" value="P:fructose 6-phosphate metabolic process"/>
    <property type="evidence" value="ECO:0007669"/>
    <property type="project" value="TreeGrafter"/>
</dbReference>
<dbReference type="SUPFAM" id="SSF56235">
    <property type="entry name" value="N-terminal nucleophile aminohydrolases (Ntn hydrolases)"/>
    <property type="match status" value="1"/>
</dbReference>
<dbReference type="CDD" id="cd00714">
    <property type="entry name" value="GFAT"/>
    <property type="match status" value="1"/>
</dbReference>
<dbReference type="GO" id="GO:0097367">
    <property type="term" value="F:carbohydrate derivative binding"/>
    <property type="evidence" value="ECO:0007669"/>
    <property type="project" value="InterPro"/>
</dbReference>
<dbReference type="PANTHER" id="PTHR10937:SF0">
    <property type="entry name" value="GLUTAMINE--FRUCTOSE-6-PHOSPHATE TRANSAMINASE (ISOMERIZING)"/>
    <property type="match status" value="1"/>
</dbReference>
<dbReference type="EC" id="2.6.1.16" evidence="3 10"/>
<comment type="subunit">
    <text evidence="10">Homodimer.</text>
</comment>
<evidence type="ECO:0000313" key="13">
    <source>
        <dbReference type="EMBL" id="PWE23246.1"/>
    </source>
</evidence>
<dbReference type="Gene3D" id="3.40.50.10490">
    <property type="entry name" value="Glucose-6-phosphate isomerase like protein, domain 1"/>
    <property type="match status" value="2"/>
</dbReference>
<evidence type="ECO:0000259" key="11">
    <source>
        <dbReference type="PROSITE" id="PS51278"/>
    </source>
</evidence>
<dbReference type="GO" id="GO:0006047">
    <property type="term" value="P:UDP-N-acetylglucosamine metabolic process"/>
    <property type="evidence" value="ECO:0007669"/>
    <property type="project" value="TreeGrafter"/>
</dbReference>
<dbReference type="NCBIfam" id="NF001484">
    <property type="entry name" value="PRK00331.1"/>
    <property type="match status" value="1"/>
</dbReference>
<evidence type="ECO:0000256" key="7">
    <source>
        <dbReference type="ARBA" id="ARBA00022679"/>
    </source>
</evidence>
<dbReference type="FunFam" id="3.60.20.10:FF:000006">
    <property type="entry name" value="Glutamine--fructose-6-phosphate aminotransferase [isomerizing]"/>
    <property type="match status" value="1"/>
</dbReference>
<name>A0A2U2C2J3_9BACT</name>
<proteinExistence type="inferred from homology"/>
<feature type="active site" description="Nucleophile; for GATase activity" evidence="10">
    <location>
        <position position="2"/>
    </location>
</feature>
<accession>A0A2U2C2J3</accession>
<dbReference type="InterPro" id="IPR035490">
    <property type="entry name" value="GlmS/FrlB_SIS"/>
</dbReference>
<dbReference type="InterPro" id="IPR047084">
    <property type="entry name" value="GFAT_N"/>
</dbReference>
<evidence type="ECO:0000256" key="10">
    <source>
        <dbReference type="HAMAP-Rule" id="MF_00164"/>
    </source>
</evidence>
<sequence length="600" mass="67560">MCGIVGYIGKYDTCKILLDGLKELEYRGYDSAGIAVLNDNGIDVFKAVGKLVNLEDKVNESKKDRYNLGIGHTRWATHGKPTEVNAHPHLGQYSYVVHNGIIENYKELKEELISLGHKFVSQTDTEVIVHLFEHYNNKLKDPKKSFQETIKRLEGAYAILLITKDEPEKIFFYKLGSPMIVGHGIEKDEVLFASSDSALIGFASDVVYLDDKVGGVASKNGIEFFCKNVVWSKLPTSKQFAQKDGFRYFMEKEIYEQSVVVSDCMLGRVKDSEINFDEIDSKILDGINEIKICACGTSYHAGLTSSYLFERVSKIKCSVEVASEFRYKDPLLTKDTLFVVVSQSGETADTLEALKMAKKAGLKTLVVCNVDNSSMTRVADFTILTRAGIEKGVASTKAFSTQTVVLWMLSLYFAQIRKTISKDKLENEVNTLREVPKSLKVHENIHEKAKRLSKRYLHGHGFFFIGRDVFYPLALEGALKLKEISYLHAEGYAAGEMKHGPIALADPELFTIALMPKNMLYDKIKSNVEELSARDSTICAISSQDFELADDFIKINDCEHYMLEFFEMLIVLQLLSMEISIRLKNDVDMPRNLAKSVTVE</sequence>
<keyword evidence="5 10" id="KW-0963">Cytoplasm</keyword>
<dbReference type="InterPro" id="IPR035466">
    <property type="entry name" value="GlmS/AgaS_SIS"/>
</dbReference>
<feature type="initiator methionine" description="Removed" evidence="10">
    <location>
        <position position="1"/>
    </location>
</feature>
<dbReference type="RefSeq" id="WP_109065480.1">
    <property type="nucleotide sequence ID" value="NZ_QEYG01000007.1"/>
</dbReference>
<evidence type="ECO:0000256" key="3">
    <source>
        <dbReference type="ARBA" id="ARBA00012916"/>
    </source>
</evidence>
<dbReference type="FunFam" id="3.40.50.10490:FF:000001">
    <property type="entry name" value="Glutamine--fructose-6-phosphate aminotransferase [isomerizing]"/>
    <property type="match status" value="1"/>
</dbReference>
<dbReference type="PANTHER" id="PTHR10937">
    <property type="entry name" value="GLUCOSAMINE--FRUCTOSE-6-PHOSPHATE AMINOTRANSFERASE, ISOMERIZING"/>
    <property type="match status" value="1"/>
</dbReference>
<evidence type="ECO:0000259" key="12">
    <source>
        <dbReference type="PROSITE" id="PS51464"/>
    </source>
</evidence>
<comment type="caution">
    <text evidence="13">The sequence shown here is derived from an EMBL/GenBank/DDBJ whole genome shotgun (WGS) entry which is preliminary data.</text>
</comment>
<dbReference type="InterPro" id="IPR046348">
    <property type="entry name" value="SIS_dom_sf"/>
</dbReference>
<dbReference type="Gene3D" id="3.60.20.10">
    <property type="entry name" value="Glutamine Phosphoribosylpyrophosphate, subunit 1, domain 1"/>
    <property type="match status" value="1"/>
</dbReference>
<evidence type="ECO:0000256" key="6">
    <source>
        <dbReference type="ARBA" id="ARBA00022576"/>
    </source>
</evidence>
<keyword evidence="7 10" id="KW-0808">Transferase</keyword>
<keyword evidence="9" id="KW-0315">Glutamine amidotransferase</keyword>
<dbReference type="CDD" id="cd05008">
    <property type="entry name" value="SIS_GlmS_GlmD_1"/>
    <property type="match status" value="1"/>
</dbReference>
<organism evidence="13 14">
    <name type="scientific">Aliarcobacter skirrowii</name>
    <dbReference type="NCBI Taxonomy" id="28200"/>
    <lineage>
        <taxon>Bacteria</taxon>
        <taxon>Pseudomonadati</taxon>
        <taxon>Campylobacterota</taxon>
        <taxon>Epsilonproteobacteria</taxon>
        <taxon>Campylobacterales</taxon>
        <taxon>Arcobacteraceae</taxon>
        <taxon>Aliarcobacter</taxon>
    </lineage>
</organism>
<comment type="subcellular location">
    <subcellularLocation>
        <location evidence="2 10">Cytoplasm</location>
    </subcellularLocation>
</comment>
<comment type="function">
    <text evidence="10">Catalyzes the first step in hexosamine metabolism, converting fructose-6P into glucosamine-6P using glutamine as a nitrogen source.</text>
</comment>
<dbReference type="GO" id="GO:0004360">
    <property type="term" value="F:glutamine-fructose-6-phosphate transaminase (isomerizing) activity"/>
    <property type="evidence" value="ECO:0007669"/>
    <property type="project" value="UniProtKB-UniRule"/>
</dbReference>
<dbReference type="PROSITE" id="PS51278">
    <property type="entry name" value="GATASE_TYPE_2"/>
    <property type="match status" value="1"/>
</dbReference>
<dbReference type="Pfam" id="PF13522">
    <property type="entry name" value="GATase_6"/>
    <property type="match status" value="1"/>
</dbReference>
<dbReference type="NCBIfam" id="TIGR01135">
    <property type="entry name" value="glmS"/>
    <property type="match status" value="1"/>
</dbReference>
<dbReference type="SUPFAM" id="SSF53697">
    <property type="entry name" value="SIS domain"/>
    <property type="match status" value="1"/>
</dbReference>
<comment type="catalytic activity">
    <reaction evidence="1 10">
        <text>D-fructose 6-phosphate + L-glutamine = D-glucosamine 6-phosphate + L-glutamate</text>
        <dbReference type="Rhea" id="RHEA:13237"/>
        <dbReference type="ChEBI" id="CHEBI:29985"/>
        <dbReference type="ChEBI" id="CHEBI:58359"/>
        <dbReference type="ChEBI" id="CHEBI:58725"/>
        <dbReference type="ChEBI" id="CHEBI:61527"/>
        <dbReference type="EC" id="2.6.1.16"/>
    </reaction>
</comment>